<organism evidence="1 2">
    <name type="scientific">Neolewinella maritima</name>
    <dbReference type="NCBI Taxonomy" id="1383882"/>
    <lineage>
        <taxon>Bacteria</taxon>
        <taxon>Pseudomonadati</taxon>
        <taxon>Bacteroidota</taxon>
        <taxon>Saprospiria</taxon>
        <taxon>Saprospirales</taxon>
        <taxon>Lewinellaceae</taxon>
        <taxon>Neolewinella</taxon>
    </lineage>
</organism>
<dbReference type="RefSeq" id="WP_238750911.1">
    <property type="nucleotide sequence ID" value="NZ_CAKLPZ010000002.1"/>
</dbReference>
<accession>A0ABM9B1W3</accession>
<dbReference type="EMBL" id="CAKLPZ010000002">
    <property type="protein sequence ID" value="CAH1000960.1"/>
    <property type="molecule type" value="Genomic_DNA"/>
</dbReference>
<evidence type="ECO:0000313" key="1">
    <source>
        <dbReference type="EMBL" id="CAH1000960.1"/>
    </source>
</evidence>
<evidence type="ECO:0008006" key="3">
    <source>
        <dbReference type="Google" id="ProtNLM"/>
    </source>
</evidence>
<dbReference type="Proteomes" id="UP000837803">
    <property type="component" value="Unassembled WGS sequence"/>
</dbReference>
<protein>
    <recommendedName>
        <fullName evidence="3">XRE family transcriptional regulator</fullName>
    </recommendedName>
</protein>
<reference evidence="1" key="1">
    <citation type="submission" date="2021-12" db="EMBL/GenBank/DDBJ databases">
        <authorList>
            <person name="Rodrigo-Torres L."/>
            <person name="Arahal R. D."/>
            <person name="Lucena T."/>
        </authorList>
    </citation>
    <scope>NUCLEOTIDE SEQUENCE</scope>
    <source>
        <strain evidence="1">CECT 8419</strain>
    </source>
</reference>
<keyword evidence="2" id="KW-1185">Reference proteome</keyword>
<comment type="caution">
    <text evidence="1">The sequence shown here is derived from an EMBL/GenBank/DDBJ whole genome shotgun (WGS) entry which is preliminary data.</text>
</comment>
<dbReference type="Gene3D" id="1.10.260.40">
    <property type="entry name" value="lambda repressor-like DNA-binding domains"/>
    <property type="match status" value="1"/>
</dbReference>
<dbReference type="InterPro" id="IPR010982">
    <property type="entry name" value="Lambda_DNA-bd_dom_sf"/>
</dbReference>
<name>A0ABM9B1W3_9BACT</name>
<gene>
    <name evidence="1" type="ORF">LEM8419_01971</name>
</gene>
<dbReference type="SUPFAM" id="SSF47413">
    <property type="entry name" value="lambda repressor-like DNA-binding domains"/>
    <property type="match status" value="1"/>
</dbReference>
<proteinExistence type="predicted"/>
<evidence type="ECO:0000313" key="2">
    <source>
        <dbReference type="Proteomes" id="UP000837803"/>
    </source>
</evidence>
<sequence>MKQKMQHKDKLYRELSEQYSEEELAESFVFSSELTDPEEQREAHAEFLKLRLAARENMDEGAQLRSKLYAFKLSLQDYFQTKKFVQEFSFGQQAKRYIAITNRSNSEIASNLDIHKARLSRIVNGKEHPNTELMYRLERHSGGEIPAYYWWRLLARELEYKLRTDHRKKQEEADRVNNPLSL</sequence>